<evidence type="ECO:0000256" key="1">
    <source>
        <dbReference type="SAM" id="MobiDB-lite"/>
    </source>
</evidence>
<evidence type="ECO:0000313" key="2">
    <source>
        <dbReference type="EMBL" id="KAA0192192.1"/>
    </source>
</evidence>
<reference evidence="2" key="1">
    <citation type="submission" date="2019-05" db="EMBL/GenBank/DDBJ databases">
        <title>Annotation for the trematode Fasciolopsis buski.</title>
        <authorList>
            <person name="Choi Y.-J."/>
        </authorList>
    </citation>
    <scope>NUCLEOTIDE SEQUENCE</scope>
    <source>
        <strain evidence="2">HT</strain>
        <tissue evidence="2">Whole worm</tissue>
    </source>
</reference>
<dbReference type="AlphaFoldDB" id="A0A8E0RTC8"/>
<evidence type="ECO:0000313" key="3">
    <source>
        <dbReference type="Proteomes" id="UP000728185"/>
    </source>
</evidence>
<protein>
    <submittedName>
        <fullName evidence="2">Uncharacterized protein</fullName>
    </submittedName>
</protein>
<dbReference type="Proteomes" id="UP000728185">
    <property type="component" value="Unassembled WGS sequence"/>
</dbReference>
<proteinExistence type="predicted"/>
<comment type="caution">
    <text evidence="2">The sequence shown here is derived from an EMBL/GenBank/DDBJ whole genome shotgun (WGS) entry which is preliminary data.</text>
</comment>
<feature type="compositionally biased region" description="Basic and acidic residues" evidence="1">
    <location>
        <begin position="159"/>
        <end position="183"/>
    </location>
</feature>
<feature type="compositionally biased region" description="Polar residues" evidence="1">
    <location>
        <begin position="107"/>
        <end position="127"/>
    </location>
</feature>
<name>A0A8E0RTC8_9TREM</name>
<keyword evidence="3" id="KW-1185">Reference proteome</keyword>
<dbReference type="EMBL" id="LUCM01005840">
    <property type="protein sequence ID" value="KAA0192192.1"/>
    <property type="molecule type" value="Genomic_DNA"/>
</dbReference>
<feature type="region of interest" description="Disordered" evidence="1">
    <location>
        <begin position="66"/>
        <end position="239"/>
    </location>
</feature>
<sequence length="239" mass="26759">MTKKLHPEQAADVVLQEEEQLRIECEAVLKELADWRKTYAKSMAFRRGKAVPQVLKVHAKEKENDAILLSTDSESTLEDRSLEADEAQNKSTHVDAPDEVDEECASELSSSSGYNSRRTTTAGTDYNESPRDVDPTLKASVTGTSDRYKSDEPSPIDTGEIRTTKRFHEDGKEKSIAKMKEPTNDLLDQSIDPKQIKSRKKPYGRPSFPPLATNSPTYSGSVKGRSPIDSTYRPRINLR</sequence>
<gene>
    <name evidence="2" type="ORF">FBUS_05326</name>
</gene>
<organism evidence="2 3">
    <name type="scientific">Fasciolopsis buskii</name>
    <dbReference type="NCBI Taxonomy" id="27845"/>
    <lineage>
        <taxon>Eukaryota</taxon>
        <taxon>Metazoa</taxon>
        <taxon>Spiralia</taxon>
        <taxon>Lophotrochozoa</taxon>
        <taxon>Platyhelminthes</taxon>
        <taxon>Trematoda</taxon>
        <taxon>Digenea</taxon>
        <taxon>Plagiorchiida</taxon>
        <taxon>Echinostomata</taxon>
        <taxon>Echinostomatoidea</taxon>
        <taxon>Fasciolidae</taxon>
        <taxon>Fasciolopsis</taxon>
    </lineage>
</organism>
<accession>A0A8E0RTC8</accession>
<dbReference type="OrthoDB" id="676979at2759"/>